<organism evidence="2 3">
    <name type="scientific">Leishmania donovani</name>
    <dbReference type="NCBI Taxonomy" id="5661"/>
    <lineage>
        <taxon>Eukaryota</taxon>
        <taxon>Discoba</taxon>
        <taxon>Euglenozoa</taxon>
        <taxon>Kinetoplastea</taxon>
        <taxon>Metakinetoplastina</taxon>
        <taxon>Trypanosomatida</taxon>
        <taxon>Trypanosomatidae</taxon>
        <taxon>Leishmaniinae</taxon>
        <taxon>Leishmania</taxon>
    </lineage>
</organism>
<evidence type="ECO:0000313" key="3">
    <source>
        <dbReference type="Proteomes" id="UP000318447"/>
    </source>
</evidence>
<feature type="region of interest" description="Disordered" evidence="1">
    <location>
        <begin position="389"/>
        <end position="423"/>
    </location>
</feature>
<comment type="caution">
    <text evidence="2">The sequence shown here is derived from an EMBL/GenBank/DDBJ whole genome shotgun (WGS) entry which is preliminary data.</text>
</comment>
<proteinExistence type="predicted"/>
<protein>
    <submittedName>
        <fullName evidence="2">Uncharacterized protein</fullName>
    </submittedName>
</protein>
<reference evidence="3" key="1">
    <citation type="submission" date="2019-02" db="EMBL/GenBank/DDBJ databases">
        <title>FDA dAtabase for Regulatory Grade micrObial Sequences (FDA-ARGOS): Supporting development and validation of Infectious Disease Dx tests.</title>
        <authorList>
            <person name="Duncan R."/>
            <person name="Fisher C."/>
            <person name="Tallon L."/>
            <person name="Sadzewicz L."/>
            <person name="Sengamalay N."/>
            <person name="Ott S."/>
            <person name="Godinez A."/>
            <person name="Nagaraj S."/>
            <person name="Vavikolanu K."/>
            <person name="Nadendla S."/>
            <person name="Aluvathingal J."/>
            <person name="Sichtig H."/>
        </authorList>
    </citation>
    <scope>NUCLEOTIDE SEQUENCE [LARGE SCALE GENOMIC DNA]</scope>
    <source>
        <strain evidence="3">FDAARGOS_361</strain>
    </source>
</reference>
<dbReference type="VEuPathDB" id="TriTrypDB:LDHU3_11.0490"/>
<dbReference type="AlphaFoldDB" id="A0A504XYT6"/>
<evidence type="ECO:0000313" key="2">
    <source>
        <dbReference type="EMBL" id="TPP53055.1"/>
    </source>
</evidence>
<sequence>MTTLVLCDGSEGSLRSIEVACAGNATPSSSMPSQEGSLLLLHVWDAPVTRTSILHPSVGAEGMYAPRRSVSSAAAAAAHTSAGAGEHGGSSMPCADVLTTTLRYIHSNKYLKNKLHYTVETACASTVFARDNTDHSVLPEAGAAPTGGAAALQAAHGRSGQGQKHASCLPGGAVAAHRRSDRRPSQRQIDTAAEISAGNSNNTGGGTAPERQEAPVSIPENEKRAMAVVKFATARAAHHHVTAVLLGVGQRQDGKVCTVGAVAQGVLLELRSLYPLYYVKKDGVKWRPALSTSTTTAAATPRRFTIVVTVPSDARWESAAAAETRSANEEVAPQTTASIETPSVAPPQVPMHVQETVAATVQYLQTRCMRLHSAPQVEPITFAVIATSSSQDGDSITEPDRSENSGHVAAGPGASGGEDGSTRISPLEAYKRYLESLPFVECKSIPPANAAAPPLLPVSSINPAAVGEADRIEQRQQPEDGAAAMCVEGSATMAPAPRGAASPVTVCMLKASKKSPLLSLDSEPEVALPQIIKQVGSLKPEVLVMPKSLVPESLQLALLATSNPHCIVLPF</sequence>
<name>A0A504XYT6_LEIDO</name>
<feature type="region of interest" description="Disordered" evidence="1">
    <location>
        <begin position="138"/>
        <end position="217"/>
    </location>
</feature>
<accession>A0A504XYT6</accession>
<dbReference type="VEuPathDB" id="TriTrypDB:LdCL_110008800"/>
<dbReference type="Proteomes" id="UP000318447">
    <property type="component" value="Unassembled WGS sequence"/>
</dbReference>
<feature type="compositionally biased region" description="Low complexity" evidence="1">
    <location>
        <begin position="141"/>
        <end position="158"/>
    </location>
</feature>
<evidence type="ECO:0000256" key="1">
    <source>
        <dbReference type="SAM" id="MobiDB-lite"/>
    </source>
</evidence>
<dbReference type="EMBL" id="RHLC01000035">
    <property type="protein sequence ID" value="TPP53055.1"/>
    <property type="molecule type" value="Genomic_DNA"/>
</dbReference>
<dbReference type="VEuPathDB" id="TriTrypDB:LdBPK_110390.1"/>
<feature type="region of interest" description="Disordered" evidence="1">
    <location>
        <begin position="321"/>
        <end position="346"/>
    </location>
</feature>
<gene>
    <name evidence="2" type="ORF">CGC21_1035</name>
</gene>